<proteinExistence type="predicted"/>
<name>A0A163JJA1_9BACL</name>
<comment type="caution">
    <text evidence="1">The sequence shown here is derived from an EMBL/GenBank/DDBJ whole genome shotgun (WGS) entry which is preliminary data.</text>
</comment>
<reference evidence="1" key="1">
    <citation type="journal article" date="2016" name="Genome Announc.">
        <title>Draft genomes of two strains of Paenibacillus glucanolyticus with capability to degrade lignocellulose.</title>
        <authorList>
            <person name="Mathews S.L."/>
            <person name="Pawlak J."/>
            <person name="Grunden A.M."/>
        </authorList>
    </citation>
    <scope>NUCLEOTIDE SEQUENCE [LARGE SCALE GENOMIC DNA]</scope>
    <source>
        <strain evidence="1">SLM1</strain>
    </source>
</reference>
<gene>
    <name evidence="1" type="ORF">AWU65_12170</name>
</gene>
<dbReference type="GeneID" id="97558047"/>
<dbReference type="RefSeq" id="WP_063478422.1">
    <property type="nucleotide sequence ID" value="NZ_CP147845.1"/>
</dbReference>
<dbReference type="Proteomes" id="UP000076796">
    <property type="component" value="Unassembled WGS sequence"/>
</dbReference>
<accession>A0A163JJA1</accession>
<evidence type="ECO:0000313" key="2">
    <source>
        <dbReference type="Proteomes" id="UP000076796"/>
    </source>
</evidence>
<sequence>MRMIYMVLMIVVSISGYPLEGNMDRAAVLTKVLAQVPKCTGDLETINDVVEVKEHEQDFTVIIRQDCEPKHGEGPQMRTTYTYAVTPHSDVRLVEKKNGF</sequence>
<evidence type="ECO:0000313" key="1">
    <source>
        <dbReference type="EMBL" id="KZS46618.1"/>
    </source>
</evidence>
<dbReference type="STRING" id="59843.A3958_11710"/>
<dbReference type="EMBL" id="LWMH01000001">
    <property type="protein sequence ID" value="KZS46618.1"/>
    <property type="molecule type" value="Genomic_DNA"/>
</dbReference>
<dbReference type="OrthoDB" id="9911014at2"/>
<dbReference type="AlphaFoldDB" id="A0A163JJA1"/>
<keyword evidence="2" id="KW-1185">Reference proteome</keyword>
<protein>
    <submittedName>
        <fullName evidence="1">Uncharacterized protein</fullName>
    </submittedName>
</protein>
<organism evidence="1 2">
    <name type="scientific">Paenibacillus glucanolyticus</name>
    <dbReference type="NCBI Taxonomy" id="59843"/>
    <lineage>
        <taxon>Bacteria</taxon>
        <taxon>Bacillati</taxon>
        <taxon>Bacillota</taxon>
        <taxon>Bacilli</taxon>
        <taxon>Bacillales</taxon>
        <taxon>Paenibacillaceae</taxon>
        <taxon>Paenibacillus</taxon>
    </lineage>
</organism>